<dbReference type="STRING" id="39962.Lmor_3088"/>
<dbReference type="Proteomes" id="UP000054985">
    <property type="component" value="Unassembled WGS sequence"/>
</dbReference>
<evidence type="ECO:0000313" key="5">
    <source>
        <dbReference type="Proteomes" id="UP000254040"/>
    </source>
</evidence>
<feature type="region of interest" description="Disordered" evidence="1">
    <location>
        <begin position="96"/>
        <end position="129"/>
    </location>
</feature>
<dbReference type="RefSeq" id="WP_028384808.1">
    <property type="nucleotide sequence ID" value="NZ_CAAAJG010000017.1"/>
</dbReference>
<dbReference type="Proteomes" id="UP000254040">
    <property type="component" value="Unassembled WGS sequence"/>
</dbReference>
<feature type="compositionally biased region" description="Basic and acidic residues" evidence="1">
    <location>
        <begin position="8"/>
        <end position="23"/>
    </location>
</feature>
<protein>
    <submittedName>
        <fullName evidence="3">Uncharacterized protein</fullName>
    </submittedName>
</protein>
<gene>
    <name evidence="2" type="ORF">Lmor_3088</name>
    <name evidence="3" type="ORF">NCTC12239_02503</name>
</gene>
<dbReference type="EMBL" id="LNYN01000042">
    <property type="protein sequence ID" value="KTD30981.1"/>
    <property type="molecule type" value="Genomic_DNA"/>
</dbReference>
<sequence>MFKQVDGTVEKPNVDLLEDTKRDTAPVSQKIPLRFFAHRRDRSISYPLITRKADGSEEGQSTEQSRESQLIKFLKEKDSKTYDRVDFGTPVLRQSENKKLEVSKSHGCQQSEPQPDNEITQAEYKSPRP</sequence>
<evidence type="ECO:0000313" key="3">
    <source>
        <dbReference type="EMBL" id="STX63558.1"/>
    </source>
</evidence>
<dbReference type="OrthoDB" id="5654074at2"/>
<reference evidence="2 4" key="1">
    <citation type="submission" date="2015-11" db="EMBL/GenBank/DDBJ databases">
        <title>Genomic analysis of 38 Legionella species identifies large and diverse effector repertoires.</title>
        <authorList>
            <person name="Burstein D."/>
            <person name="Amaro F."/>
            <person name="Zusman T."/>
            <person name="Lifshitz Z."/>
            <person name="Cohen O."/>
            <person name="Gilbert J.A."/>
            <person name="Pupko T."/>
            <person name="Shuman H.A."/>
            <person name="Segal G."/>
        </authorList>
    </citation>
    <scope>NUCLEOTIDE SEQUENCE [LARGE SCALE GENOMIC DNA]</scope>
    <source>
        <strain evidence="2 4">ATCC 43877</strain>
    </source>
</reference>
<feature type="compositionally biased region" description="Polar residues" evidence="1">
    <location>
        <begin position="106"/>
        <end position="120"/>
    </location>
</feature>
<dbReference type="AlphaFoldDB" id="A0A378K1T4"/>
<reference evidence="3 5" key="2">
    <citation type="submission" date="2018-06" db="EMBL/GenBank/DDBJ databases">
        <authorList>
            <consortium name="Pathogen Informatics"/>
            <person name="Doyle S."/>
        </authorList>
    </citation>
    <scope>NUCLEOTIDE SEQUENCE [LARGE SCALE GENOMIC DNA]</scope>
    <source>
        <strain evidence="3 5">NCTC12239</strain>
    </source>
</reference>
<name>A0A378K1T4_9GAMM</name>
<dbReference type="EMBL" id="UGOG01000001">
    <property type="protein sequence ID" value="STX63558.1"/>
    <property type="molecule type" value="Genomic_DNA"/>
</dbReference>
<proteinExistence type="predicted"/>
<evidence type="ECO:0000313" key="2">
    <source>
        <dbReference type="EMBL" id="KTD30981.1"/>
    </source>
</evidence>
<organism evidence="3 5">
    <name type="scientific">Legionella moravica</name>
    <dbReference type="NCBI Taxonomy" id="39962"/>
    <lineage>
        <taxon>Bacteria</taxon>
        <taxon>Pseudomonadati</taxon>
        <taxon>Pseudomonadota</taxon>
        <taxon>Gammaproteobacteria</taxon>
        <taxon>Legionellales</taxon>
        <taxon>Legionellaceae</taxon>
        <taxon>Legionella</taxon>
    </lineage>
</organism>
<accession>A0A378K1T4</accession>
<evidence type="ECO:0000313" key="4">
    <source>
        <dbReference type="Proteomes" id="UP000054985"/>
    </source>
</evidence>
<feature type="region of interest" description="Disordered" evidence="1">
    <location>
        <begin position="46"/>
        <end position="68"/>
    </location>
</feature>
<evidence type="ECO:0000256" key="1">
    <source>
        <dbReference type="SAM" id="MobiDB-lite"/>
    </source>
</evidence>
<keyword evidence="4" id="KW-1185">Reference proteome</keyword>
<feature type="region of interest" description="Disordered" evidence="1">
    <location>
        <begin position="1"/>
        <end position="23"/>
    </location>
</feature>